<accession>A0A0F9TIV8</accession>
<dbReference type="AlphaFoldDB" id="A0A0F9TIV8"/>
<dbReference type="EMBL" id="LAZR01000218">
    <property type="protein sequence ID" value="KKN81205.1"/>
    <property type="molecule type" value="Genomic_DNA"/>
</dbReference>
<organism evidence="1">
    <name type="scientific">marine sediment metagenome</name>
    <dbReference type="NCBI Taxonomy" id="412755"/>
    <lineage>
        <taxon>unclassified sequences</taxon>
        <taxon>metagenomes</taxon>
        <taxon>ecological metagenomes</taxon>
    </lineage>
</organism>
<protein>
    <recommendedName>
        <fullName evidence="2">SoxXA-binding protein SoxK</fullName>
    </recommendedName>
</protein>
<gene>
    <name evidence="1" type="ORF">LCGC14_0321590</name>
</gene>
<reference evidence="1" key="1">
    <citation type="journal article" date="2015" name="Nature">
        <title>Complex archaea that bridge the gap between prokaryotes and eukaryotes.</title>
        <authorList>
            <person name="Spang A."/>
            <person name="Saw J.H."/>
            <person name="Jorgensen S.L."/>
            <person name="Zaremba-Niedzwiedzka K."/>
            <person name="Martijn J."/>
            <person name="Lind A.E."/>
            <person name="van Eijk R."/>
            <person name="Schleper C."/>
            <person name="Guy L."/>
            <person name="Ettema T.J."/>
        </authorList>
    </citation>
    <scope>NUCLEOTIDE SEQUENCE</scope>
</reference>
<evidence type="ECO:0008006" key="2">
    <source>
        <dbReference type="Google" id="ProtNLM"/>
    </source>
</evidence>
<comment type="caution">
    <text evidence="1">The sequence shown here is derived from an EMBL/GenBank/DDBJ whole genome shotgun (WGS) entry which is preliminary data.</text>
</comment>
<name>A0A0F9TIV8_9ZZZZ</name>
<evidence type="ECO:0000313" key="1">
    <source>
        <dbReference type="EMBL" id="KKN81205.1"/>
    </source>
</evidence>
<sequence>MNKPLLTVGLTLSLLVPLCAQAGAKEDFQKIYSDAKSAQKDAGDFKWTTTSSRLKAAESAAESGDYDKAKTLAAEALKLAQESVDQRKTQAEAWRKAVIGG</sequence>
<proteinExistence type="predicted"/>